<dbReference type="Proteomes" id="UP000299102">
    <property type="component" value="Unassembled WGS sequence"/>
</dbReference>
<comment type="caution">
    <text evidence="1">The sequence shown here is derived from an EMBL/GenBank/DDBJ whole genome shotgun (WGS) entry which is preliminary data.</text>
</comment>
<organism evidence="1 2">
    <name type="scientific">Eumeta variegata</name>
    <name type="common">Bagworm moth</name>
    <name type="synonym">Eumeta japonica</name>
    <dbReference type="NCBI Taxonomy" id="151549"/>
    <lineage>
        <taxon>Eukaryota</taxon>
        <taxon>Metazoa</taxon>
        <taxon>Ecdysozoa</taxon>
        <taxon>Arthropoda</taxon>
        <taxon>Hexapoda</taxon>
        <taxon>Insecta</taxon>
        <taxon>Pterygota</taxon>
        <taxon>Neoptera</taxon>
        <taxon>Endopterygota</taxon>
        <taxon>Lepidoptera</taxon>
        <taxon>Glossata</taxon>
        <taxon>Ditrysia</taxon>
        <taxon>Tineoidea</taxon>
        <taxon>Psychidae</taxon>
        <taxon>Oiketicinae</taxon>
        <taxon>Eumeta</taxon>
    </lineage>
</organism>
<evidence type="ECO:0000313" key="2">
    <source>
        <dbReference type="Proteomes" id="UP000299102"/>
    </source>
</evidence>
<name>A0A4C1YR85_EUMVA</name>
<accession>A0A4C1YR85</accession>
<dbReference type="EMBL" id="BGZK01001333">
    <property type="protein sequence ID" value="GBP77493.1"/>
    <property type="molecule type" value="Genomic_DNA"/>
</dbReference>
<sequence length="167" mass="17960">MPAVPGVIQQSPLAVRRARVTCANKRAAREEAKTTLGGLNAIRRCEDAGSDSARPTLVASFSDSTCVVRERTPMSFTSIDHAVNYDVDPGPALDFEPGSTFDPDLDASIDSYSDSSFNFDPPLVSILILISIRIPITVPFSIPTSFPPPDSIPIKLSQRNANTVKLT</sequence>
<gene>
    <name evidence="1" type="ORF">EVAR_62569_1</name>
</gene>
<dbReference type="AlphaFoldDB" id="A0A4C1YR85"/>
<evidence type="ECO:0000313" key="1">
    <source>
        <dbReference type="EMBL" id="GBP77493.1"/>
    </source>
</evidence>
<reference evidence="1 2" key="1">
    <citation type="journal article" date="2019" name="Commun. Biol.">
        <title>The bagworm genome reveals a unique fibroin gene that provides high tensile strength.</title>
        <authorList>
            <person name="Kono N."/>
            <person name="Nakamura H."/>
            <person name="Ohtoshi R."/>
            <person name="Tomita M."/>
            <person name="Numata K."/>
            <person name="Arakawa K."/>
        </authorList>
    </citation>
    <scope>NUCLEOTIDE SEQUENCE [LARGE SCALE GENOMIC DNA]</scope>
</reference>
<keyword evidence="2" id="KW-1185">Reference proteome</keyword>
<proteinExistence type="predicted"/>
<protein>
    <submittedName>
        <fullName evidence="1">Uncharacterized protein</fullName>
    </submittedName>
</protein>